<dbReference type="Pfam" id="PF07238">
    <property type="entry name" value="PilZ"/>
    <property type="match status" value="1"/>
</dbReference>
<keyword evidence="4" id="KW-1185">Reference proteome</keyword>
<feature type="domain" description="Type III secretion system flagellar brake protein YcgR PilZN" evidence="2">
    <location>
        <begin position="22"/>
        <end position="105"/>
    </location>
</feature>
<accession>A0A1M6D4I3</accession>
<name>A0A1M6D4I3_9FIRM</name>
<keyword evidence="3" id="KW-0966">Cell projection</keyword>
<dbReference type="InterPro" id="IPR009875">
    <property type="entry name" value="PilZ_domain"/>
</dbReference>
<dbReference type="Gene3D" id="2.40.10.220">
    <property type="entry name" value="predicted glycosyltransferase like domains"/>
    <property type="match status" value="1"/>
</dbReference>
<gene>
    <name evidence="3" type="ORF">SAMN02745170_00839</name>
</gene>
<dbReference type="Proteomes" id="UP000322917">
    <property type="component" value="Unassembled WGS sequence"/>
</dbReference>
<dbReference type="SUPFAM" id="SSF141371">
    <property type="entry name" value="PilZ domain-like"/>
    <property type="match status" value="1"/>
</dbReference>
<keyword evidence="3" id="KW-0282">Flagellum</keyword>
<evidence type="ECO:0000313" key="4">
    <source>
        <dbReference type="Proteomes" id="UP000322917"/>
    </source>
</evidence>
<protein>
    <submittedName>
        <fullName evidence="3">C-di-GMP-binding flagellar brake protein YcgR, contains PilZNR and PilZ domains</fullName>
    </submittedName>
</protein>
<dbReference type="GO" id="GO:0035438">
    <property type="term" value="F:cyclic-di-GMP binding"/>
    <property type="evidence" value="ECO:0007669"/>
    <property type="project" value="InterPro"/>
</dbReference>
<dbReference type="InterPro" id="IPR009926">
    <property type="entry name" value="T3SS_YcgR_PilZN"/>
</dbReference>
<feature type="domain" description="PilZ" evidence="1">
    <location>
        <begin position="112"/>
        <end position="221"/>
    </location>
</feature>
<evidence type="ECO:0000259" key="1">
    <source>
        <dbReference type="Pfam" id="PF07238"/>
    </source>
</evidence>
<sequence length="231" mass="26586">MINFSNFLRQGGILILEEEVFKINQRLTLILPEKVSVAECYSRIEDMTPEAMTIAMPMSKGYPIIIPNGSTVWGRVVENGQVYQFQSTVTGKRISPLPVWILTLPTNITKVQQRSFVRLDIILPVKIQMMSEQQGEDAPLYDLLTKNISGGGVCLISQDKLKLGTKLNVQLQLPEQEVWTIASEVVRLDMPQNDRQLYWIGIRFLDIAEPIRNRLIRFIFRKQLEQRQKEV</sequence>
<reference evidence="3 4" key="1">
    <citation type="submission" date="2016-11" db="EMBL/GenBank/DDBJ databases">
        <authorList>
            <person name="Varghese N."/>
            <person name="Submissions S."/>
        </authorList>
    </citation>
    <scope>NUCLEOTIDE SEQUENCE [LARGE SCALE GENOMIC DNA]</scope>
    <source>
        <strain evidence="3 4">DSM 15287</strain>
    </source>
</reference>
<keyword evidence="3" id="KW-0969">Cilium</keyword>
<organism evidence="3 4">
    <name type="scientific">Propionispora hippei DSM 15287</name>
    <dbReference type="NCBI Taxonomy" id="1123003"/>
    <lineage>
        <taxon>Bacteria</taxon>
        <taxon>Bacillati</taxon>
        <taxon>Bacillota</taxon>
        <taxon>Negativicutes</taxon>
        <taxon>Selenomonadales</taxon>
        <taxon>Sporomusaceae</taxon>
        <taxon>Propionispora</taxon>
    </lineage>
</organism>
<evidence type="ECO:0000313" key="3">
    <source>
        <dbReference type="EMBL" id="SHI68150.1"/>
    </source>
</evidence>
<dbReference type="EMBL" id="FQZD01000006">
    <property type="protein sequence ID" value="SHI68150.1"/>
    <property type="molecule type" value="Genomic_DNA"/>
</dbReference>
<dbReference type="Pfam" id="PF12945">
    <property type="entry name" value="PilZNR"/>
    <property type="match status" value="1"/>
</dbReference>
<proteinExistence type="predicted"/>
<dbReference type="AlphaFoldDB" id="A0A1M6D4I3"/>
<dbReference type="RefSeq" id="WP_149733692.1">
    <property type="nucleotide sequence ID" value="NZ_FQZD01000006.1"/>
</dbReference>
<evidence type="ECO:0000259" key="2">
    <source>
        <dbReference type="Pfam" id="PF12945"/>
    </source>
</evidence>
<dbReference type="OrthoDB" id="5242935at2"/>